<dbReference type="CDD" id="cd07377">
    <property type="entry name" value="WHTH_GntR"/>
    <property type="match status" value="1"/>
</dbReference>
<protein>
    <submittedName>
        <fullName evidence="4">Putative HTH-type transcriptional regulator YydK</fullName>
    </submittedName>
</protein>
<dbReference type="Pfam" id="PF07702">
    <property type="entry name" value="UTRA"/>
    <property type="match status" value="1"/>
</dbReference>
<keyword evidence="3" id="KW-0804">Transcription</keyword>
<dbReference type="InterPro" id="IPR000524">
    <property type="entry name" value="Tscrpt_reg_HTH_GntR"/>
</dbReference>
<dbReference type="EMBL" id="SRRQ01000001">
    <property type="protein sequence ID" value="TWW11963.1"/>
    <property type="molecule type" value="Genomic_DNA"/>
</dbReference>
<dbReference type="InterPro" id="IPR036388">
    <property type="entry name" value="WH-like_DNA-bd_sf"/>
</dbReference>
<keyword evidence="1" id="KW-0805">Transcription regulation</keyword>
<dbReference type="SUPFAM" id="SSF46785">
    <property type="entry name" value="Winged helix' DNA-binding domain"/>
    <property type="match status" value="1"/>
</dbReference>
<dbReference type="SMART" id="SM00866">
    <property type="entry name" value="UTRA"/>
    <property type="match status" value="1"/>
</dbReference>
<dbReference type="PANTHER" id="PTHR44846">
    <property type="entry name" value="MANNOSYL-D-GLYCERATE TRANSPORT/METABOLISM SYSTEM REPRESSOR MNGR-RELATED"/>
    <property type="match status" value="1"/>
</dbReference>
<name>A0A2C8EPR2_9LACO</name>
<organism evidence="4 5">
    <name type="scientific">Dellaglioa algida</name>
    <dbReference type="NCBI Taxonomy" id="105612"/>
    <lineage>
        <taxon>Bacteria</taxon>
        <taxon>Bacillati</taxon>
        <taxon>Bacillota</taxon>
        <taxon>Bacilli</taxon>
        <taxon>Lactobacillales</taxon>
        <taxon>Lactobacillaceae</taxon>
        <taxon>Dellaglioa</taxon>
    </lineage>
</organism>
<dbReference type="AlphaFoldDB" id="A0A2C8EPR2"/>
<accession>A0A2C8EPR2</accession>
<dbReference type="PRINTS" id="PR00035">
    <property type="entry name" value="HTHGNTR"/>
</dbReference>
<dbReference type="InterPro" id="IPR028978">
    <property type="entry name" value="Chorismate_lyase_/UTRA_dom_sf"/>
</dbReference>
<dbReference type="PANTHER" id="PTHR44846:SF4">
    <property type="entry name" value="HTH GNTR-TYPE DOMAIN-CONTAINING PROTEIN"/>
    <property type="match status" value="1"/>
</dbReference>
<reference evidence="4 5" key="1">
    <citation type="submission" date="2019-04" db="EMBL/GenBank/DDBJ databases">
        <title>In vitro growth and metabolic characteristics of meat-borne Lactobacillus algidus strains.</title>
        <authorList>
            <person name="Sade E."/>
            <person name="Per J."/>
            <person name="Tytti H."/>
            <person name="Johanna B.K."/>
        </authorList>
    </citation>
    <scope>NUCLEOTIDE SEQUENCE [LARGE SCALE GENOMIC DNA]</scope>
    <source>
        <strain evidence="4 5">LTS37-1</strain>
    </source>
</reference>
<dbReference type="SUPFAM" id="SSF64288">
    <property type="entry name" value="Chorismate lyase-like"/>
    <property type="match status" value="1"/>
</dbReference>
<evidence type="ECO:0000256" key="1">
    <source>
        <dbReference type="ARBA" id="ARBA00023015"/>
    </source>
</evidence>
<evidence type="ECO:0000256" key="2">
    <source>
        <dbReference type="ARBA" id="ARBA00023125"/>
    </source>
</evidence>
<evidence type="ECO:0000313" key="5">
    <source>
        <dbReference type="Proteomes" id="UP000321659"/>
    </source>
</evidence>
<dbReference type="InterPro" id="IPR050679">
    <property type="entry name" value="Bact_HTH_transcr_reg"/>
</dbReference>
<dbReference type="Gene3D" id="3.40.1410.10">
    <property type="entry name" value="Chorismate lyase-like"/>
    <property type="match status" value="1"/>
</dbReference>
<dbReference type="InterPro" id="IPR011663">
    <property type="entry name" value="UTRA"/>
</dbReference>
<dbReference type="GO" id="GO:0045892">
    <property type="term" value="P:negative regulation of DNA-templated transcription"/>
    <property type="evidence" value="ECO:0007669"/>
    <property type="project" value="TreeGrafter"/>
</dbReference>
<keyword evidence="2" id="KW-0238">DNA-binding</keyword>
<gene>
    <name evidence="4" type="primary">yydK</name>
    <name evidence="4" type="ORF">LABALGLTS371_01740</name>
</gene>
<dbReference type="InterPro" id="IPR036390">
    <property type="entry name" value="WH_DNA-bd_sf"/>
</dbReference>
<dbReference type="Proteomes" id="UP000321659">
    <property type="component" value="Unassembled WGS sequence"/>
</dbReference>
<proteinExistence type="predicted"/>
<evidence type="ECO:0000256" key="3">
    <source>
        <dbReference type="ARBA" id="ARBA00023163"/>
    </source>
</evidence>
<dbReference type="GeneID" id="83547990"/>
<dbReference type="GO" id="GO:0003677">
    <property type="term" value="F:DNA binding"/>
    <property type="evidence" value="ECO:0007669"/>
    <property type="project" value="UniProtKB-KW"/>
</dbReference>
<dbReference type="GO" id="GO:0003700">
    <property type="term" value="F:DNA-binding transcription factor activity"/>
    <property type="evidence" value="ECO:0007669"/>
    <property type="project" value="InterPro"/>
</dbReference>
<dbReference type="Gene3D" id="1.10.10.10">
    <property type="entry name" value="Winged helix-like DNA-binding domain superfamily/Winged helix DNA-binding domain"/>
    <property type="match status" value="1"/>
</dbReference>
<evidence type="ECO:0000313" key="4">
    <source>
        <dbReference type="EMBL" id="TWW11963.1"/>
    </source>
</evidence>
<sequence length="234" mass="27120">MLKYQEVADRIELAIKNKKLSQGTRLPSLNELILKYDVSKTTLVKALTTLEDKGIIYQVQGSGIFVRRQKRDGYIALMTNMGFTKDLENNKLSTKVIDLRIEMPNAEVARELNCAPGEEVYFIKRIRYVDNNVLCIEQSYFRKKIVPYLNKEIISESIFNYLTEVLKLKIGFSDKYLRTDILKEAETKLLELPKKSPGLYIDELFYTASGEPFDLSQTIYNYKHANFFIQSGQK</sequence>
<comment type="caution">
    <text evidence="4">The sequence shown here is derived from an EMBL/GenBank/DDBJ whole genome shotgun (WGS) entry which is preliminary data.</text>
</comment>
<dbReference type="Pfam" id="PF00392">
    <property type="entry name" value="GntR"/>
    <property type="match status" value="1"/>
</dbReference>
<dbReference type="SMART" id="SM00345">
    <property type="entry name" value="HTH_GNTR"/>
    <property type="match status" value="1"/>
</dbReference>
<dbReference type="RefSeq" id="WP_112250927.1">
    <property type="nucleotide sequence ID" value="NZ_CBCRTS010000001.1"/>
</dbReference>
<dbReference type="PROSITE" id="PS50949">
    <property type="entry name" value="HTH_GNTR"/>
    <property type="match status" value="1"/>
</dbReference>